<accession>A0A101LXK7</accession>
<name>A0A101LXK7_PICGL</name>
<comment type="caution">
    <text evidence="2">The sequence shown here is derived from an EMBL/GenBank/DDBJ whole genome shotgun (WGS) entry which is preliminary data.</text>
</comment>
<reference evidence="2" key="1">
    <citation type="journal article" date="2015" name="Genome Biol. Evol.">
        <title>Organellar Genomes of White Spruce (Picea glauca): Assembly and Annotation.</title>
        <authorList>
            <person name="Jackman S.D."/>
            <person name="Warren R.L."/>
            <person name="Gibb E.A."/>
            <person name="Vandervalk B.P."/>
            <person name="Mohamadi H."/>
            <person name="Chu J."/>
            <person name="Raymond A."/>
            <person name="Pleasance S."/>
            <person name="Coope R."/>
            <person name="Wildung M.R."/>
            <person name="Ritland C.E."/>
            <person name="Bousquet J."/>
            <person name="Jones S.J."/>
            <person name="Bohlmann J."/>
            <person name="Birol I."/>
        </authorList>
    </citation>
    <scope>NUCLEOTIDE SEQUENCE [LARGE SCALE GENOMIC DNA]</scope>
    <source>
        <tissue evidence="2">Flushing bud</tissue>
    </source>
</reference>
<geneLocation type="mitochondrion" evidence="2"/>
<dbReference type="AlphaFoldDB" id="A0A101LXK7"/>
<dbReference type="EMBL" id="LKAM01000002">
    <property type="protein sequence ID" value="KUM49729.1"/>
    <property type="molecule type" value="Genomic_DNA"/>
</dbReference>
<keyword evidence="2" id="KW-0496">Mitochondrion</keyword>
<evidence type="ECO:0000313" key="3">
    <source>
        <dbReference type="EMBL" id="KUM49729.1"/>
    </source>
</evidence>
<gene>
    <name evidence="1" type="ORF">ABT39_MTgene1718</name>
    <name evidence="3" type="ORF">ABT39_MTgene2956</name>
    <name evidence="2" type="ORF">ABT39_MTgene6222</name>
</gene>
<sequence>MTCFYWGWLKRPDLPTFSIPSRDEVEHITSFGLNHSGFKPCSLVLTMPELLSFRYFPCAGITALSNSTLSLGIATPVTITYYMA</sequence>
<protein>
    <submittedName>
        <fullName evidence="2">Uncharacterized protein</fullName>
    </submittedName>
</protein>
<dbReference type="EMBL" id="LKAM01000008">
    <property type="protein sequence ID" value="KUM47216.1"/>
    <property type="molecule type" value="Genomic_DNA"/>
</dbReference>
<evidence type="ECO:0000313" key="2">
    <source>
        <dbReference type="EMBL" id="KUM47216.1"/>
    </source>
</evidence>
<proteinExistence type="predicted"/>
<organism evidence="2">
    <name type="scientific">Picea glauca</name>
    <name type="common">White spruce</name>
    <name type="synonym">Pinus glauca</name>
    <dbReference type="NCBI Taxonomy" id="3330"/>
    <lineage>
        <taxon>Eukaryota</taxon>
        <taxon>Viridiplantae</taxon>
        <taxon>Streptophyta</taxon>
        <taxon>Embryophyta</taxon>
        <taxon>Tracheophyta</taxon>
        <taxon>Spermatophyta</taxon>
        <taxon>Pinopsida</taxon>
        <taxon>Pinidae</taxon>
        <taxon>Conifers I</taxon>
        <taxon>Pinales</taxon>
        <taxon>Pinaceae</taxon>
        <taxon>Picea</taxon>
    </lineage>
</organism>
<evidence type="ECO:0000313" key="1">
    <source>
        <dbReference type="EMBL" id="KUM46616.1"/>
    </source>
</evidence>
<dbReference type="EMBL" id="LKAM01000011">
    <property type="protein sequence ID" value="KUM46616.1"/>
    <property type="molecule type" value="Genomic_DNA"/>
</dbReference>